<dbReference type="RefSeq" id="WP_379997275.1">
    <property type="nucleotide sequence ID" value="NZ_JBHSGN010000078.1"/>
</dbReference>
<name>A0ABV9KWZ3_9BACT</name>
<organism evidence="1 2">
    <name type="scientific">Dysgonomonas termitidis</name>
    <dbReference type="NCBI Taxonomy" id="1516126"/>
    <lineage>
        <taxon>Bacteria</taxon>
        <taxon>Pseudomonadati</taxon>
        <taxon>Bacteroidota</taxon>
        <taxon>Bacteroidia</taxon>
        <taxon>Bacteroidales</taxon>
        <taxon>Dysgonomonadaceae</taxon>
        <taxon>Dysgonomonas</taxon>
    </lineage>
</organism>
<dbReference type="Proteomes" id="UP001596023">
    <property type="component" value="Unassembled WGS sequence"/>
</dbReference>
<keyword evidence="2" id="KW-1185">Reference proteome</keyword>
<proteinExistence type="predicted"/>
<evidence type="ECO:0000313" key="2">
    <source>
        <dbReference type="Proteomes" id="UP001596023"/>
    </source>
</evidence>
<reference evidence="2" key="1">
    <citation type="journal article" date="2019" name="Int. J. Syst. Evol. Microbiol.">
        <title>The Global Catalogue of Microorganisms (GCM) 10K type strain sequencing project: providing services to taxonomists for standard genome sequencing and annotation.</title>
        <authorList>
            <consortium name="The Broad Institute Genomics Platform"/>
            <consortium name="The Broad Institute Genome Sequencing Center for Infectious Disease"/>
            <person name="Wu L."/>
            <person name="Ma J."/>
        </authorList>
    </citation>
    <scope>NUCLEOTIDE SEQUENCE [LARGE SCALE GENOMIC DNA]</scope>
    <source>
        <strain evidence="2">CCUG 66188</strain>
    </source>
</reference>
<protein>
    <submittedName>
        <fullName evidence="1">Uncharacterized protein</fullName>
    </submittedName>
</protein>
<sequence>MSRAQSVSPSLQGKRSLFPHSYTRIPFGVPYGRLTCYWQEKYGLTMFPVSDK</sequence>
<evidence type="ECO:0000313" key="1">
    <source>
        <dbReference type="EMBL" id="MFC4674715.1"/>
    </source>
</evidence>
<gene>
    <name evidence="1" type="ORF">ACFO6W_13510</name>
</gene>
<accession>A0ABV9KWZ3</accession>
<dbReference type="EMBL" id="JBHSGN010000078">
    <property type="protein sequence ID" value="MFC4674715.1"/>
    <property type="molecule type" value="Genomic_DNA"/>
</dbReference>
<comment type="caution">
    <text evidence="1">The sequence shown here is derived from an EMBL/GenBank/DDBJ whole genome shotgun (WGS) entry which is preliminary data.</text>
</comment>